<dbReference type="Gene3D" id="2.60.120.260">
    <property type="entry name" value="Galactose-binding domain-like"/>
    <property type="match status" value="1"/>
</dbReference>
<dbReference type="RefSeq" id="WP_319833740.1">
    <property type="nucleotide sequence ID" value="NZ_CP138858.1"/>
</dbReference>
<dbReference type="SUPFAM" id="SSF51445">
    <property type="entry name" value="(Trans)glycosidases"/>
    <property type="match status" value="1"/>
</dbReference>
<dbReference type="InterPro" id="IPR008979">
    <property type="entry name" value="Galactose-bd-like_sf"/>
</dbReference>
<dbReference type="InterPro" id="IPR017853">
    <property type="entry name" value="GH"/>
</dbReference>
<reference evidence="2 3" key="1">
    <citation type="submission" date="2023-11" db="EMBL/GenBank/DDBJ databases">
        <title>Coraliomargarita sp. nov., isolated from marine algae.</title>
        <authorList>
            <person name="Lee J.K."/>
            <person name="Baek J.H."/>
            <person name="Kim J.M."/>
            <person name="Choi D.G."/>
            <person name="Jeon C.O."/>
        </authorList>
    </citation>
    <scope>NUCLEOTIDE SEQUENCE [LARGE SCALE GENOMIC DNA]</scope>
    <source>
        <strain evidence="2 3">J2-16</strain>
    </source>
</reference>
<dbReference type="InterPro" id="IPR010502">
    <property type="entry name" value="Carb-bd_dom_fam9"/>
</dbReference>
<dbReference type="Gene3D" id="3.20.20.80">
    <property type="entry name" value="Glycosidases"/>
    <property type="match status" value="1"/>
</dbReference>
<feature type="domain" description="Carbohydrate-binding" evidence="1">
    <location>
        <begin position="1153"/>
        <end position="1327"/>
    </location>
</feature>
<evidence type="ECO:0000313" key="2">
    <source>
        <dbReference type="EMBL" id="WPJ96883.1"/>
    </source>
</evidence>
<dbReference type="SUPFAM" id="SSF49785">
    <property type="entry name" value="Galactose-binding domain-like"/>
    <property type="match status" value="1"/>
</dbReference>
<dbReference type="Gene3D" id="2.60.40.1190">
    <property type="match status" value="1"/>
</dbReference>
<name>A0ABZ0RP27_9BACT</name>
<accession>A0ABZ0RP27</accession>
<dbReference type="EMBL" id="CP138858">
    <property type="protein sequence ID" value="WPJ96883.1"/>
    <property type="molecule type" value="Genomic_DNA"/>
</dbReference>
<dbReference type="Pfam" id="PF06452">
    <property type="entry name" value="CBM9_1"/>
    <property type="match status" value="1"/>
</dbReference>
<evidence type="ECO:0000313" key="3">
    <source>
        <dbReference type="Proteomes" id="UP001324993"/>
    </source>
</evidence>
<gene>
    <name evidence="2" type="ORF">SH580_04080</name>
</gene>
<proteinExistence type="predicted"/>
<sequence>MLPCIAISQGHAVVNGPDYAPPFDMRQAARVEGELRTVSFLDTENGDVPVESASLIFGNKRVAVREFDNKKMVTGRDNQMTLFVNEEPVMNLALRGGYRDSAGQHIPYADKRSPDQVQFITSADHNAVHWTCYYPLPDGTKTAFSYTLRSLGESRVKLSWDIGCTAEQIAQFQAQGSDIGNYLLYLGIAGDYHKDGLSLNGEPVEPLPLDLLKANEKKHQTVWQGEMQDLTYASAQDPLYQVSIHSETGMEGVLREIFWWRRVDLGFMFKLDRPQDSLIIDFGTVSVAKKDAPAPVEGVDMWAQDALHLPDSPTRNLFPNPSLEQGMRYWRWWFGGGYYDRSDILRYQVDRETALFGDSSLVIHPVQTRSQSLRSFSLPNRRDQIYTVSFYAKAEADKGATLRFAPFSNKAGGKFDRASVHRAETFKLQSEWKRYSYQLTADGSPLAFILNGASANGRIWVDGIQFEAGEEATEFVAPAIEGQLITSHHQNNVEYGDLIEAQFPLYGSSEQAVEVAFTLRDFFEQVLWTEAVAAKGGQVLTLPFDSLNLATGGYFLQARYSLGGEVLYDDYYRFTLIDSLDGTHATKDMYGALVNVTDNRSEERIALMQRLGFGGSTSYGPGRMADPMHYELREKFNITGYGHGLFGGFPYLTAEEKFNRHPDYKFGMTLNSRIWRREDERDIETLRTYSPEVLARVESISEKAARLCEEVRVWHIATEEEGTFPSLSKDHNFEEFAKLQEAFYRGIKKGNPDALVLPSGGTSGYGRLRGKDDIDGYLKATAGKVKWDAIAVHPYGSIDGTLGAEDLDEGIQMLKDSMAEYGYGDETPIYLNEGGGGAPNFWGDGPSWSYKGGQPSYDQGLFEFLHASKLARMYLIALKYWPQLQHFNTWQIGWITIVDYNLSPSSAFLGINTLGHMLGNPSFVSDIRPAEGVRGYAFEDEVNGGVAAIWCTIDDVERGFIRGPVMRVQFEEELPELVDLMGRRYDLQRNADGTVEIQLTPAPLFLTGENTKALVAALQDAEITGSGAQVKVAYEPSPTGAIYAEVKNLTGREQSGELVFEDNTVPYQVAPSQSVVLEVSKGEGTDTGVLYRWNQEYSLQESEGEPHIQQWNMDYFYVPRVEGAPDWEQIPAIPITNMFRPVVNMKRTPGGHEGDIAAQYQLAWDEDNLYLRVEAEDDRLQADLEKFWSSPLAQVSQLYLLDGSLEVYFDCGANGRFGSEGYDLDDYRYDFAPNNPEAESGEALVYRLREVFQEYAGGVEFPTKEEAAAGIDAQYTRLSDTRYAYTITFAQKYIAPLKLQAGQVAGFALYLHDRMDDGTIGNKGLSLAGEDGAHCDTNPHLWPFMILAE</sequence>
<protein>
    <submittedName>
        <fullName evidence="2">Sugar-binding protein</fullName>
    </submittedName>
</protein>
<dbReference type="SUPFAM" id="SSF49344">
    <property type="entry name" value="CBD9-like"/>
    <property type="match status" value="1"/>
</dbReference>
<dbReference type="CDD" id="cd00241">
    <property type="entry name" value="DOMON_like"/>
    <property type="match status" value="1"/>
</dbReference>
<organism evidence="2 3">
    <name type="scientific">Coraliomargarita algicola</name>
    <dbReference type="NCBI Taxonomy" id="3092156"/>
    <lineage>
        <taxon>Bacteria</taxon>
        <taxon>Pseudomonadati</taxon>
        <taxon>Verrucomicrobiota</taxon>
        <taxon>Opitutia</taxon>
        <taxon>Puniceicoccales</taxon>
        <taxon>Coraliomargaritaceae</taxon>
        <taxon>Coraliomargarita</taxon>
    </lineage>
</organism>
<evidence type="ECO:0000259" key="1">
    <source>
        <dbReference type="Pfam" id="PF06452"/>
    </source>
</evidence>
<keyword evidence="3" id="KW-1185">Reference proteome</keyword>
<dbReference type="Proteomes" id="UP001324993">
    <property type="component" value="Chromosome"/>
</dbReference>